<evidence type="ECO:0000256" key="4">
    <source>
        <dbReference type="ARBA" id="ARBA00022481"/>
    </source>
</evidence>
<reference evidence="12 13" key="1">
    <citation type="submission" date="2016-06" db="EMBL/GenBank/DDBJ databases">
        <authorList>
            <person name="Ramos C."/>
            <person name="Pintado A."/>
            <person name="Crespo-Gomez J.I."/>
        </authorList>
    </citation>
    <scope>NUCLEOTIDE SEQUENCE [LARGE SCALE GENOMIC DNA]</scope>
    <source>
        <strain evidence="12 13">AVO110</strain>
    </source>
</reference>
<dbReference type="InterPro" id="IPR022346">
    <property type="entry name" value="T2SS_GspH"/>
</dbReference>
<keyword evidence="6" id="KW-0812">Transmembrane</keyword>
<comment type="caution">
    <text evidence="12">The sequence shown here is derived from an EMBL/GenBank/DDBJ whole genome shotgun (WGS) entry which is preliminary data.</text>
</comment>
<dbReference type="InterPro" id="IPR045584">
    <property type="entry name" value="Pilin-like"/>
</dbReference>
<gene>
    <name evidence="12" type="ORF">A9179_18395</name>
</gene>
<keyword evidence="7" id="KW-1133">Transmembrane helix</keyword>
<feature type="domain" description="General secretion pathway GspH" evidence="11">
    <location>
        <begin position="44"/>
        <end position="156"/>
    </location>
</feature>
<evidence type="ECO:0000256" key="9">
    <source>
        <dbReference type="ARBA" id="ARBA00025772"/>
    </source>
</evidence>
<evidence type="ECO:0000256" key="7">
    <source>
        <dbReference type="ARBA" id="ARBA00022989"/>
    </source>
</evidence>
<keyword evidence="4" id="KW-0488">Methylation</keyword>
<dbReference type="Pfam" id="PF07963">
    <property type="entry name" value="N_methyl"/>
    <property type="match status" value="1"/>
</dbReference>
<evidence type="ECO:0000256" key="1">
    <source>
        <dbReference type="ARBA" id="ARBA00004377"/>
    </source>
</evidence>
<keyword evidence="3" id="KW-1003">Cell membrane</keyword>
<evidence type="ECO:0000256" key="8">
    <source>
        <dbReference type="ARBA" id="ARBA00023136"/>
    </source>
</evidence>
<keyword evidence="13" id="KW-1185">Reference proteome</keyword>
<evidence type="ECO:0000256" key="10">
    <source>
        <dbReference type="ARBA" id="ARBA00030775"/>
    </source>
</evidence>
<evidence type="ECO:0000256" key="2">
    <source>
        <dbReference type="ARBA" id="ARBA00021549"/>
    </source>
</evidence>
<dbReference type="PROSITE" id="PS00409">
    <property type="entry name" value="PROKAR_NTER_METHYL"/>
    <property type="match status" value="1"/>
</dbReference>
<dbReference type="NCBIfam" id="TIGR02532">
    <property type="entry name" value="IV_pilin_GFxxxE"/>
    <property type="match status" value="1"/>
</dbReference>
<evidence type="ECO:0000256" key="5">
    <source>
        <dbReference type="ARBA" id="ARBA00022519"/>
    </source>
</evidence>
<keyword evidence="5" id="KW-0997">Cell inner membrane</keyword>
<sequence length="175" mass="18976">MRSQGFTLLELVIALAIAAILTFLILPATNAIVARQRVSNGLSSFINSLKYARTYAALHQTGVTMLARQDNWGAGWTVFEDPNRNALQDDGERVLLSREPSDTLMIAGNQPIASYVHFNMFGEPQLSSGGFQAGTLTLCSPEAPNTRYQLVMAKTGRVRIRSSESTSPCRAATGP</sequence>
<dbReference type="EMBL" id="LZEU01000001">
    <property type="protein sequence ID" value="MBC9252244.1"/>
    <property type="molecule type" value="Genomic_DNA"/>
</dbReference>
<keyword evidence="8" id="KW-0472">Membrane</keyword>
<dbReference type="SUPFAM" id="SSF54523">
    <property type="entry name" value="Pili subunits"/>
    <property type="match status" value="1"/>
</dbReference>
<evidence type="ECO:0000313" key="12">
    <source>
        <dbReference type="EMBL" id="MBC9252244.1"/>
    </source>
</evidence>
<dbReference type="RefSeq" id="WP_187807716.1">
    <property type="nucleotide sequence ID" value="NZ_LZEU01000001.1"/>
</dbReference>
<accession>A0ABR7S5D3</accession>
<dbReference type="Gene3D" id="3.55.40.10">
    <property type="entry name" value="minor pseudopilin epsh domain"/>
    <property type="match status" value="1"/>
</dbReference>
<evidence type="ECO:0000313" key="13">
    <source>
        <dbReference type="Proteomes" id="UP000744555"/>
    </source>
</evidence>
<evidence type="ECO:0000259" key="11">
    <source>
        <dbReference type="Pfam" id="PF12019"/>
    </source>
</evidence>
<proteinExistence type="inferred from homology"/>
<protein>
    <recommendedName>
        <fullName evidence="2">Type II secretion system protein H</fullName>
    </recommendedName>
    <alternativeName>
        <fullName evidence="10">General secretion pathway protein H</fullName>
    </alternativeName>
</protein>
<evidence type="ECO:0000256" key="6">
    <source>
        <dbReference type="ARBA" id="ARBA00022692"/>
    </source>
</evidence>
<dbReference type="Pfam" id="PF12019">
    <property type="entry name" value="GspH"/>
    <property type="match status" value="1"/>
</dbReference>
<comment type="similarity">
    <text evidence="9">Belongs to the GSP H family.</text>
</comment>
<dbReference type="InterPro" id="IPR012902">
    <property type="entry name" value="N_methyl_site"/>
</dbReference>
<dbReference type="Proteomes" id="UP000744555">
    <property type="component" value="Unassembled WGS sequence"/>
</dbReference>
<organism evidence="12 13">
    <name type="scientific">Aquipseudomonas alcaligenes</name>
    <name type="common">Pseudomonas alcaligenes</name>
    <dbReference type="NCBI Taxonomy" id="43263"/>
    <lineage>
        <taxon>Bacteria</taxon>
        <taxon>Pseudomonadati</taxon>
        <taxon>Pseudomonadota</taxon>
        <taxon>Gammaproteobacteria</taxon>
        <taxon>Pseudomonadales</taxon>
        <taxon>Pseudomonadaceae</taxon>
        <taxon>Aquipseudomonas</taxon>
    </lineage>
</organism>
<name>A0ABR7S5D3_AQUAC</name>
<comment type="subcellular location">
    <subcellularLocation>
        <location evidence="1">Cell inner membrane</location>
        <topology evidence="1">Single-pass membrane protein</topology>
    </subcellularLocation>
</comment>
<evidence type="ECO:0000256" key="3">
    <source>
        <dbReference type="ARBA" id="ARBA00022475"/>
    </source>
</evidence>